<dbReference type="Proteomes" id="UP000198384">
    <property type="component" value="Unassembled WGS sequence"/>
</dbReference>
<feature type="signal peptide" evidence="2">
    <location>
        <begin position="1"/>
        <end position="18"/>
    </location>
</feature>
<dbReference type="InterPro" id="IPR026444">
    <property type="entry name" value="Secre_tail"/>
</dbReference>
<dbReference type="RefSeq" id="WP_089379698.1">
    <property type="nucleotide sequence ID" value="NZ_FZNT01000001.1"/>
</dbReference>
<evidence type="ECO:0000259" key="3">
    <source>
        <dbReference type="Pfam" id="PF18962"/>
    </source>
</evidence>
<name>A0A238V7B4_9FLAO</name>
<evidence type="ECO:0000256" key="1">
    <source>
        <dbReference type="ARBA" id="ARBA00022729"/>
    </source>
</evidence>
<proteinExistence type="predicted"/>
<evidence type="ECO:0000256" key="2">
    <source>
        <dbReference type="SAM" id="SignalP"/>
    </source>
</evidence>
<organism evidence="4 5">
    <name type="scientific">Lutibacter agarilyticus</name>
    <dbReference type="NCBI Taxonomy" id="1109740"/>
    <lineage>
        <taxon>Bacteria</taxon>
        <taxon>Pseudomonadati</taxon>
        <taxon>Bacteroidota</taxon>
        <taxon>Flavobacteriia</taxon>
        <taxon>Flavobacteriales</taxon>
        <taxon>Flavobacteriaceae</taxon>
        <taxon>Lutibacter</taxon>
    </lineage>
</organism>
<accession>A0A238V7B4</accession>
<feature type="chain" id="PRO_5011991754" evidence="2">
    <location>
        <begin position="19"/>
        <end position="657"/>
    </location>
</feature>
<dbReference type="NCBIfam" id="TIGR04183">
    <property type="entry name" value="Por_Secre_tail"/>
    <property type="match status" value="1"/>
</dbReference>
<feature type="domain" description="Secretion system C-terminal sorting" evidence="3">
    <location>
        <begin position="601"/>
        <end position="656"/>
    </location>
</feature>
<reference evidence="4 5" key="1">
    <citation type="submission" date="2017-06" db="EMBL/GenBank/DDBJ databases">
        <authorList>
            <person name="Kim H.J."/>
            <person name="Triplett B.A."/>
        </authorList>
    </citation>
    <scope>NUCLEOTIDE SEQUENCE [LARGE SCALE GENOMIC DNA]</scope>
    <source>
        <strain evidence="4 5">DSM 29150</strain>
    </source>
</reference>
<gene>
    <name evidence="4" type="ORF">SAMN06265371_10110</name>
</gene>
<evidence type="ECO:0000313" key="4">
    <source>
        <dbReference type="EMBL" id="SNR30146.1"/>
    </source>
</evidence>
<dbReference type="OrthoDB" id="975384at2"/>
<dbReference type="EMBL" id="FZNT01000001">
    <property type="protein sequence ID" value="SNR30146.1"/>
    <property type="molecule type" value="Genomic_DNA"/>
</dbReference>
<protein>
    <submittedName>
        <fullName evidence="4">Por secretion system C-terminal sorting domain-containing protein</fullName>
    </submittedName>
</protein>
<dbReference type="Pfam" id="PF18962">
    <property type="entry name" value="Por_Secre_tail"/>
    <property type="match status" value="1"/>
</dbReference>
<evidence type="ECO:0000313" key="5">
    <source>
        <dbReference type="Proteomes" id="UP000198384"/>
    </source>
</evidence>
<sequence length="657" mass="69799">MKKLLLLALMFTTSILFSQTISYTSLPVEIDPSGKGLLSYEVTWSNVIPGKKIFNQLKDANGVQVAGYTFNGVTTASGSQTINLGSWPALVGVLVPGTNASINSQYEGVSSITAQIPIVPSTKADGNWEDTSIWLRGVLPSSGDYAVSIANNVTVNTNPTIKTLTVTAAGNLTVNTGQSLTITGNLTQDGLLTLESTAASYSSLIVEGTCTGNVDYKRYTNVKGSGTTGGNDLVSPPVSGQNFGDFATANSNLTASGDIRAFAPFNNATDAYENYLTTTNATTIIESGKGFRSATETGGTLTFSGTVNSGTVPAPINVGAGSPWNLIGNPYPSYLDFATFFSTNKTLFETGAYQAIYGYNGSGWTIWNQATIDDTSITELFAPGQGFYVRSASAGGAVQFTPAMRKTGSSDDFIAGKAVKASSTLSNTNAKIQISDASTTFKTAFYFNDNATLGLDSGYDAALYETITPEFSVYSHLVEDNTGKAIAIQSLNPTDVDNINVPLGINTTAGKEVTVSIASSTLPSGIFVYLEDNVTGDLTLLNEVDYKFTATENLTDTGRFFVSFKSSKVLGVEEELEKLNSLEIYTSSMEKALFVKGQITDIATVNLFDIQGRKVYSQTLEQNSNNTQIDVTGFNTGIYIVQIKSNSIFRTKKVIIQ</sequence>
<keyword evidence="5" id="KW-1185">Reference proteome</keyword>
<dbReference type="AlphaFoldDB" id="A0A238V7B4"/>
<keyword evidence="1 2" id="KW-0732">Signal</keyword>